<dbReference type="AlphaFoldDB" id="A0AAP2Z7Z1"/>
<dbReference type="EMBL" id="JAOPJZ010000006">
    <property type="protein sequence ID" value="MCU4752384.1"/>
    <property type="molecule type" value="Genomic_DNA"/>
</dbReference>
<gene>
    <name evidence="1" type="ORF">OB919_10355</name>
</gene>
<reference evidence="1 2" key="1">
    <citation type="submission" date="2022-09" db="EMBL/GenBank/DDBJ databases">
        <title>Enrichment on poylsaccharides allowed isolation of novel metabolic and taxonomic groups of Haloarchaea.</title>
        <authorList>
            <person name="Sorokin D.Y."/>
            <person name="Elcheninov A.G."/>
            <person name="Khizhniak T.V."/>
            <person name="Kolganova T.V."/>
            <person name="Kublanov I.V."/>
        </authorList>
    </citation>
    <scope>NUCLEOTIDE SEQUENCE [LARGE SCALE GENOMIC DNA]</scope>
    <source>
        <strain evidence="1 2">AArc-curdl1</strain>
    </source>
</reference>
<dbReference type="Proteomes" id="UP001321047">
    <property type="component" value="Unassembled WGS sequence"/>
</dbReference>
<comment type="caution">
    <text evidence="1">The sequence shown here is derived from an EMBL/GenBank/DDBJ whole genome shotgun (WGS) entry which is preliminary data.</text>
</comment>
<dbReference type="RefSeq" id="WP_342808724.1">
    <property type="nucleotide sequence ID" value="NZ_JAOPJZ010000006.1"/>
</dbReference>
<organism evidence="1 2">
    <name type="scientific">Natronosalvus hydrolyticus</name>
    <dbReference type="NCBI Taxonomy" id="2979988"/>
    <lineage>
        <taxon>Archaea</taxon>
        <taxon>Methanobacteriati</taxon>
        <taxon>Methanobacteriota</taxon>
        <taxon>Stenosarchaea group</taxon>
        <taxon>Halobacteria</taxon>
        <taxon>Halobacteriales</taxon>
        <taxon>Natrialbaceae</taxon>
        <taxon>Natronosalvus</taxon>
    </lineage>
</organism>
<keyword evidence="2" id="KW-1185">Reference proteome</keyword>
<sequence>MIVPADIEYRIDALRTTAEQEGFDIPDWQPADYPIDGIHVWRARHHGEEYEVGIVTATRDEKTRIGIRKGDGEELVVIPVKEDDAAIDHATTALAVPAIAFKWHRSDTTRELRADISRRGIGIVKERETETSTINDGIHPDDVRRMMCIPYAFYDSPLDWESLNSGTGMNGWKTTDNDLIFTMFVSETDPIGCLLFAQPGDDVLRGVESGNFPTTLKLVGEALQSPRTLLNKSKNYEQYNEITIPIETLRSDSGDASGDAAPADD</sequence>
<protein>
    <submittedName>
        <fullName evidence="1">Uncharacterized protein</fullName>
    </submittedName>
</protein>
<proteinExistence type="predicted"/>
<accession>A0AAP2Z7Z1</accession>
<evidence type="ECO:0000313" key="2">
    <source>
        <dbReference type="Proteomes" id="UP001321047"/>
    </source>
</evidence>
<evidence type="ECO:0000313" key="1">
    <source>
        <dbReference type="EMBL" id="MCU4752384.1"/>
    </source>
</evidence>
<name>A0AAP2Z7Z1_9EURY</name>